<name>A0AAV4XPP4_CAEEX</name>
<evidence type="ECO:0000313" key="3">
    <source>
        <dbReference type="Proteomes" id="UP001054945"/>
    </source>
</evidence>
<gene>
    <name evidence="2" type="ORF">CEXT_348851</name>
</gene>
<evidence type="ECO:0000313" key="2">
    <source>
        <dbReference type="EMBL" id="GIY96986.1"/>
    </source>
</evidence>
<dbReference type="Proteomes" id="UP001054945">
    <property type="component" value="Unassembled WGS sequence"/>
</dbReference>
<dbReference type="AlphaFoldDB" id="A0AAV4XPP4"/>
<reference evidence="2 3" key="1">
    <citation type="submission" date="2021-06" db="EMBL/GenBank/DDBJ databases">
        <title>Caerostris extrusa draft genome.</title>
        <authorList>
            <person name="Kono N."/>
            <person name="Arakawa K."/>
        </authorList>
    </citation>
    <scope>NUCLEOTIDE SEQUENCE [LARGE SCALE GENOMIC DNA]</scope>
</reference>
<organism evidence="2 3">
    <name type="scientific">Caerostris extrusa</name>
    <name type="common">Bark spider</name>
    <name type="synonym">Caerostris bankana</name>
    <dbReference type="NCBI Taxonomy" id="172846"/>
    <lineage>
        <taxon>Eukaryota</taxon>
        <taxon>Metazoa</taxon>
        <taxon>Ecdysozoa</taxon>
        <taxon>Arthropoda</taxon>
        <taxon>Chelicerata</taxon>
        <taxon>Arachnida</taxon>
        <taxon>Araneae</taxon>
        <taxon>Araneomorphae</taxon>
        <taxon>Entelegynae</taxon>
        <taxon>Araneoidea</taxon>
        <taxon>Araneidae</taxon>
        <taxon>Caerostris</taxon>
    </lineage>
</organism>
<accession>A0AAV4XPP4</accession>
<protein>
    <submittedName>
        <fullName evidence="2">Uncharacterized protein</fullName>
    </submittedName>
</protein>
<feature type="compositionally biased region" description="Low complexity" evidence="1">
    <location>
        <begin position="68"/>
        <end position="81"/>
    </location>
</feature>
<evidence type="ECO:0000256" key="1">
    <source>
        <dbReference type="SAM" id="MobiDB-lite"/>
    </source>
</evidence>
<comment type="caution">
    <text evidence="2">The sequence shown here is derived from an EMBL/GenBank/DDBJ whole genome shotgun (WGS) entry which is preliminary data.</text>
</comment>
<sequence>MKLPIGSRKHSGPVLSSPWCNGSEPPSEVNPPEEKPLLWQSSVMMDCQRGVPHSTIVHCIHHLRDNIKQSGSQPSGKKSVSNDPNDSHGWELFTFFGSACRLIKGPVH</sequence>
<proteinExistence type="predicted"/>
<keyword evidence="3" id="KW-1185">Reference proteome</keyword>
<feature type="region of interest" description="Disordered" evidence="1">
    <location>
        <begin position="67"/>
        <end position="86"/>
    </location>
</feature>
<dbReference type="EMBL" id="BPLR01018108">
    <property type="protein sequence ID" value="GIY96986.1"/>
    <property type="molecule type" value="Genomic_DNA"/>
</dbReference>
<feature type="region of interest" description="Disordered" evidence="1">
    <location>
        <begin position="1"/>
        <end position="34"/>
    </location>
</feature>